<comment type="subcellular location">
    <subcellularLocation>
        <location evidence="1">Membrane</location>
        <topology evidence="1">Multi-pass membrane protein</topology>
    </subcellularLocation>
</comment>
<evidence type="ECO:0000256" key="9">
    <source>
        <dbReference type="ARBA" id="ARBA00024363"/>
    </source>
</evidence>
<dbReference type="PANTHER" id="PTHR24221">
    <property type="entry name" value="ATP-BINDING CASSETTE SUB-FAMILY B"/>
    <property type="match status" value="1"/>
</dbReference>
<dbReference type="EMBL" id="JAUJFL010000004">
    <property type="protein sequence ID" value="KAK2605338.1"/>
    <property type="molecule type" value="Genomic_DNA"/>
</dbReference>
<dbReference type="FunFam" id="3.40.50.300:FF:000186">
    <property type="entry name" value="ATP-binding cassette sub-family B member 7, mitochondrial"/>
    <property type="match status" value="1"/>
</dbReference>
<dbReference type="InterPro" id="IPR003439">
    <property type="entry name" value="ABC_transporter-like_ATP-bd"/>
</dbReference>
<evidence type="ECO:0000256" key="1">
    <source>
        <dbReference type="ARBA" id="ARBA00004141"/>
    </source>
</evidence>
<feature type="domain" description="ABC transmembrane type-1" evidence="13">
    <location>
        <begin position="382"/>
        <end position="670"/>
    </location>
</feature>
<dbReference type="SUPFAM" id="SSF90123">
    <property type="entry name" value="ABC transporter transmembrane region"/>
    <property type="match status" value="1"/>
</dbReference>
<dbReference type="Proteomes" id="UP001265746">
    <property type="component" value="Unassembled WGS sequence"/>
</dbReference>
<evidence type="ECO:0000256" key="8">
    <source>
        <dbReference type="ARBA" id="ARBA00023136"/>
    </source>
</evidence>
<proteinExistence type="inferred from homology"/>
<dbReference type="FunFam" id="1.20.1560.10:FF:000050">
    <property type="entry name" value="Vacuolar ABC heavy metal transporter (Hmt1)"/>
    <property type="match status" value="1"/>
</dbReference>
<dbReference type="Pfam" id="PF00664">
    <property type="entry name" value="ABC_membrane"/>
    <property type="match status" value="1"/>
</dbReference>
<comment type="caution">
    <text evidence="14">The sequence shown here is derived from an EMBL/GenBank/DDBJ whole genome shotgun (WGS) entry which is preliminary data.</text>
</comment>
<dbReference type="PROSITE" id="PS50893">
    <property type="entry name" value="ABC_TRANSPORTER_2"/>
    <property type="match status" value="1"/>
</dbReference>
<accession>A0AAD9SEV5</accession>
<feature type="transmembrane region" description="Helical" evidence="11">
    <location>
        <begin position="97"/>
        <end position="119"/>
    </location>
</feature>
<dbReference type="Pfam" id="PF00005">
    <property type="entry name" value="ABC_tran"/>
    <property type="match status" value="1"/>
</dbReference>
<dbReference type="GO" id="GO:0000041">
    <property type="term" value="P:transition metal ion transport"/>
    <property type="evidence" value="ECO:0007669"/>
    <property type="project" value="UniProtKB-ARBA"/>
</dbReference>
<dbReference type="SUPFAM" id="SSF52540">
    <property type="entry name" value="P-loop containing nucleoside triphosphate hydrolases"/>
    <property type="match status" value="1"/>
</dbReference>
<keyword evidence="7 11" id="KW-1133">Transmembrane helix</keyword>
<dbReference type="GO" id="GO:0005524">
    <property type="term" value="F:ATP binding"/>
    <property type="evidence" value="ECO:0007669"/>
    <property type="project" value="UniProtKB-KW"/>
</dbReference>
<evidence type="ECO:0000313" key="15">
    <source>
        <dbReference type="Proteomes" id="UP001265746"/>
    </source>
</evidence>
<evidence type="ECO:0000256" key="2">
    <source>
        <dbReference type="ARBA" id="ARBA00022448"/>
    </source>
</evidence>
<dbReference type="PANTHER" id="PTHR24221:SF651">
    <property type="entry name" value="HEAVY METAL TOLERANCE PROTEIN"/>
    <property type="match status" value="1"/>
</dbReference>
<keyword evidence="15" id="KW-1185">Reference proteome</keyword>
<dbReference type="GO" id="GO:0140359">
    <property type="term" value="F:ABC-type transporter activity"/>
    <property type="evidence" value="ECO:0007669"/>
    <property type="project" value="InterPro"/>
</dbReference>
<organism evidence="14 15">
    <name type="scientific">Phomopsis amygdali</name>
    <name type="common">Fusicoccum amygdali</name>
    <dbReference type="NCBI Taxonomy" id="1214568"/>
    <lineage>
        <taxon>Eukaryota</taxon>
        <taxon>Fungi</taxon>
        <taxon>Dikarya</taxon>
        <taxon>Ascomycota</taxon>
        <taxon>Pezizomycotina</taxon>
        <taxon>Sordariomycetes</taxon>
        <taxon>Sordariomycetidae</taxon>
        <taxon>Diaporthales</taxon>
        <taxon>Diaporthaceae</taxon>
        <taxon>Diaporthe</taxon>
    </lineage>
</organism>
<feature type="transmembrane region" description="Helical" evidence="11">
    <location>
        <begin position="527"/>
        <end position="546"/>
    </location>
</feature>
<dbReference type="GO" id="GO:0005774">
    <property type="term" value="C:vacuolar membrane"/>
    <property type="evidence" value="ECO:0007669"/>
    <property type="project" value="TreeGrafter"/>
</dbReference>
<keyword evidence="5" id="KW-0067">ATP-binding</keyword>
<feature type="compositionally biased region" description="Basic and acidic residues" evidence="10">
    <location>
        <begin position="962"/>
        <end position="979"/>
    </location>
</feature>
<dbReference type="AlphaFoldDB" id="A0AAD9SEV5"/>
<dbReference type="InterPro" id="IPR011527">
    <property type="entry name" value="ABC1_TM_dom"/>
</dbReference>
<dbReference type="GO" id="GO:0016887">
    <property type="term" value="F:ATP hydrolysis activity"/>
    <property type="evidence" value="ECO:0007669"/>
    <property type="project" value="InterPro"/>
</dbReference>
<keyword evidence="2" id="KW-0813">Transport</keyword>
<evidence type="ECO:0000256" key="5">
    <source>
        <dbReference type="ARBA" id="ARBA00022840"/>
    </source>
</evidence>
<keyword evidence="4" id="KW-0547">Nucleotide-binding</keyword>
<dbReference type="InterPro" id="IPR003593">
    <property type="entry name" value="AAA+_ATPase"/>
</dbReference>
<dbReference type="InterPro" id="IPR039421">
    <property type="entry name" value="Type_1_exporter"/>
</dbReference>
<sequence>MAREVALGHSGLTVAEHVLVQTEVVYPFLLLLSYGITFAVHSIIASRGQEDVEKPSVTGPGGKPLPLTRIKVEKSAPRTAVPQEFSKISHLCFKTGTAAVVLTFVAHATHVILQCITAQWEDVQQYCNDELLVYIKGGIFFWGYIGFSLVSKRKDKPNPIHFSVWCIGLFFDLVILAALLVVFRNKLDNLRYAETPAKLTLRAYQIPADSGFILILVVRICLLLGQVILYSSLRGHLPNLWHSWSSQTKEEAHTTPLINGHATILENGNGHTNGYANGHARIVGETTPLLNGHATALEADNVPTNGHANGNGTTYRPVRRRPSEARRPNGITKGCRPKQAEFAFYRPDKLPHRSWWEYVRGYHVFFPYLWPAKKVKLQFLVLLCFILVIIQRAVNVLVPIQLGVLVEALTKAAEQGTIEMPWKELFIFLGLKFMQGPSAVLGSLRSMLWIPVTQHSYISLQTAAFEHVHALSLDFHLGKRTGELLSALNKGGSVNQFLEQTTFQVAPMLMDLFIAIGFFWIKFGPLYALWATIITFSYLVLTIRMASTRADQRRDMVNADREEEAVKNDSITAYETVKYFNAEAFEFQRYKSAITTFQNAEARVTFGMNLMNMCQTVVFISGMLIVMAIAAYEVVLGRRNIAQFVLIMTYLNQLQGPLNFFGSFYRTVQQAMISGERLLELFKIQPNMVDKPGAPPLKDCQGHIRWNHVDFDYANSPALTDLTFECRPGTTTAFVGESGGGKSTIFRLMFRYYNCKSGSIEIDGHDVRDVTIDSVRRSIGVVPQDTILFNDTVMYNLKYANQNCTDEEVFEACRAASIHDRIMSFPDGYQTKVGDRGMRLSGGEKQRVAIARTILKKPRIIMLDEATSALDSETEQEIQHKLFKNKELGEGKTLLIIAHRLSTITHAEQIIVLHRGRIVERGTHAELLESDGRYSAMWNKQAKAEIAAKAANLAKEQAKKALREARLAGKDSSDEHSDDGGDSMVSSMHIPTAPTTPAVELAGLHMTPHHT</sequence>
<feature type="transmembrane region" description="Helical" evidence="11">
    <location>
        <begin position="162"/>
        <end position="183"/>
    </location>
</feature>
<evidence type="ECO:0000256" key="7">
    <source>
        <dbReference type="ARBA" id="ARBA00022989"/>
    </source>
</evidence>
<dbReference type="InterPro" id="IPR027417">
    <property type="entry name" value="P-loop_NTPase"/>
</dbReference>
<keyword evidence="8 11" id="KW-0472">Membrane</keyword>
<evidence type="ECO:0000256" key="4">
    <source>
        <dbReference type="ARBA" id="ARBA00022741"/>
    </source>
</evidence>
<feature type="transmembrane region" description="Helical" evidence="11">
    <location>
        <begin position="24"/>
        <end position="44"/>
    </location>
</feature>
<comment type="similarity">
    <text evidence="9">Belongs to the ABC transporter superfamily. ABCB family. Heavy Metal importer (TC 3.A.1.210) subfamily.</text>
</comment>
<feature type="compositionally biased region" description="Polar residues" evidence="10">
    <location>
        <begin position="302"/>
        <end position="314"/>
    </location>
</feature>
<evidence type="ECO:0000259" key="13">
    <source>
        <dbReference type="PROSITE" id="PS50929"/>
    </source>
</evidence>
<keyword evidence="6" id="KW-0809">Transit peptide</keyword>
<feature type="transmembrane region" description="Helical" evidence="11">
    <location>
        <begin position="613"/>
        <end position="632"/>
    </location>
</feature>
<gene>
    <name evidence="14" type="ORF">N8I77_008183</name>
</gene>
<reference evidence="14" key="1">
    <citation type="submission" date="2023-06" db="EMBL/GenBank/DDBJ databases">
        <authorList>
            <person name="Noh H."/>
        </authorList>
    </citation>
    <scope>NUCLEOTIDE SEQUENCE</scope>
    <source>
        <strain evidence="14">DUCC20226</strain>
    </source>
</reference>
<dbReference type="Gene3D" id="3.40.50.300">
    <property type="entry name" value="P-loop containing nucleotide triphosphate hydrolases"/>
    <property type="match status" value="1"/>
</dbReference>
<dbReference type="Gene3D" id="1.20.1560.10">
    <property type="entry name" value="ABC transporter type 1, transmembrane domain"/>
    <property type="match status" value="1"/>
</dbReference>
<dbReference type="InterPro" id="IPR017871">
    <property type="entry name" value="ABC_transporter-like_CS"/>
</dbReference>
<evidence type="ECO:0000256" key="10">
    <source>
        <dbReference type="SAM" id="MobiDB-lite"/>
    </source>
</evidence>
<dbReference type="CDD" id="cd18583">
    <property type="entry name" value="ABC_6TM_HMT1"/>
    <property type="match status" value="1"/>
</dbReference>
<evidence type="ECO:0000256" key="3">
    <source>
        <dbReference type="ARBA" id="ARBA00022692"/>
    </source>
</evidence>
<dbReference type="SMART" id="SM00382">
    <property type="entry name" value="AAA"/>
    <property type="match status" value="1"/>
</dbReference>
<protein>
    <recommendedName>
        <fullName evidence="16">Heavy metal tolerance protein</fullName>
    </recommendedName>
</protein>
<feature type="region of interest" description="Disordered" evidence="10">
    <location>
        <begin position="962"/>
        <end position="991"/>
    </location>
</feature>
<feature type="transmembrane region" description="Helical" evidence="11">
    <location>
        <begin position="131"/>
        <end position="150"/>
    </location>
</feature>
<evidence type="ECO:0000313" key="14">
    <source>
        <dbReference type="EMBL" id="KAK2605338.1"/>
    </source>
</evidence>
<dbReference type="PROSITE" id="PS00211">
    <property type="entry name" value="ABC_TRANSPORTER_1"/>
    <property type="match status" value="1"/>
</dbReference>
<dbReference type="InterPro" id="IPR036640">
    <property type="entry name" value="ABC1_TM_sf"/>
</dbReference>
<feature type="domain" description="ABC transporter" evidence="12">
    <location>
        <begin position="704"/>
        <end position="940"/>
    </location>
</feature>
<keyword evidence="3 11" id="KW-0812">Transmembrane</keyword>
<evidence type="ECO:0008006" key="16">
    <source>
        <dbReference type="Google" id="ProtNLM"/>
    </source>
</evidence>
<name>A0AAD9SEV5_PHOAM</name>
<feature type="region of interest" description="Disordered" evidence="10">
    <location>
        <begin position="300"/>
        <end position="319"/>
    </location>
</feature>
<evidence type="ECO:0000256" key="6">
    <source>
        <dbReference type="ARBA" id="ARBA00022946"/>
    </source>
</evidence>
<feature type="transmembrane region" description="Helical" evidence="11">
    <location>
        <begin position="211"/>
        <end position="233"/>
    </location>
</feature>
<evidence type="ECO:0000256" key="11">
    <source>
        <dbReference type="SAM" id="Phobius"/>
    </source>
</evidence>
<dbReference type="PROSITE" id="PS50929">
    <property type="entry name" value="ABC_TM1F"/>
    <property type="match status" value="1"/>
</dbReference>
<evidence type="ECO:0000259" key="12">
    <source>
        <dbReference type="PROSITE" id="PS50893"/>
    </source>
</evidence>